<reference evidence="2" key="1">
    <citation type="submission" date="2016-10" db="EMBL/GenBank/DDBJ databases">
        <authorList>
            <person name="Varghese N."/>
            <person name="Submissions S."/>
        </authorList>
    </citation>
    <scope>NUCLEOTIDE SEQUENCE [LARGE SCALE GENOMIC DNA]</scope>
    <source>
        <strain evidence="2">CGMCC 1.3566</strain>
    </source>
</reference>
<dbReference type="AlphaFoldDB" id="A0A1H9Z7C8"/>
<evidence type="ECO:0000313" key="2">
    <source>
        <dbReference type="Proteomes" id="UP000199095"/>
    </source>
</evidence>
<dbReference type="EMBL" id="FOHJ01000001">
    <property type="protein sequence ID" value="SES77456.1"/>
    <property type="molecule type" value="Genomic_DNA"/>
</dbReference>
<name>A0A1H9Z7C8_9BACI</name>
<keyword evidence="2" id="KW-1185">Reference proteome</keyword>
<proteinExistence type="predicted"/>
<accession>A0A1H9Z7C8</accession>
<dbReference type="Proteomes" id="UP000199095">
    <property type="component" value="Unassembled WGS sequence"/>
</dbReference>
<organism evidence="1 2">
    <name type="scientific">Salinibacillus kushneri</name>
    <dbReference type="NCBI Taxonomy" id="237682"/>
    <lineage>
        <taxon>Bacteria</taxon>
        <taxon>Bacillati</taxon>
        <taxon>Bacillota</taxon>
        <taxon>Bacilli</taxon>
        <taxon>Bacillales</taxon>
        <taxon>Bacillaceae</taxon>
        <taxon>Salinibacillus</taxon>
    </lineage>
</organism>
<gene>
    <name evidence="1" type="ORF">SAMN05421676_101416</name>
</gene>
<sequence length="255" mass="30797">MRHVRLTHYRLVAFHLENIDRKKARQYAAKIHNAVNPYIIVEKRLDGKYNVIGGFKYVSALKMLEKKTALLCFVVRPFRSEQERKLAILNHCVKDNEDKKYWELLIHELKHEWNMDDDSIAESMDEDASKIRQHLFRQIIPHSYIKEANKLGIKPLIQAIFLNKLYSYQEKCLLTELFLYTPEDTRINGNHLFLYRKYREKYILFDDFYKAKKQVLQALNPKKPIDEYWQIIPHPKTLEDYLADYEVYNLYTQMY</sequence>
<dbReference type="RefSeq" id="WP_093131444.1">
    <property type="nucleotide sequence ID" value="NZ_FOHJ01000001.1"/>
</dbReference>
<protein>
    <submittedName>
        <fullName evidence="1">Uncharacterized protein</fullName>
    </submittedName>
</protein>
<evidence type="ECO:0000313" key="1">
    <source>
        <dbReference type="EMBL" id="SES77456.1"/>
    </source>
</evidence>
<dbReference type="OrthoDB" id="2964836at2"/>